<dbReference type="GO" id="GO:0031564">
    <property type="term" value="P:transcription antitermination"/>
    <property type="evidence" value="ECO:0007669"/>
    <property type="project" value="UniProtKB-KW"/>
</dbReference>
<dbReference type="Pfam" id="PF02357">
    <property type="entry name" value="NusG"/>
    <property type="match status" value="1"/>
</dbReference>
<evidence type="ECO:0000259" key="5">
    <source>
        <dbReference type="SMART" id="SM00738"/>
    </source>
</evidence>
<dbReference type="PANTHER" id="PTHR30265">
    <property type="entry name" value="RHO-INTERACTING TRANSCRIPTION TERMINATION FACTOR NUSG"/>
    <property type="match status" value="1"/>
</dbReference>
<feature type="domain" description="NusG-like N-terminal" evidence="5">
    <location>
        <begin position="38"/>
        <end position="148"/>
    </location>
</feature>
<evidence type="ECO:0000256" key="4">
    <source>
        <dbReference type="RuleBase" id="RU000538"/>
    </source>
</evidence>
<reference evidence="6 7" key="1">
    <citation type="submission" date="2017-08" db="EMBL/GenBank/DDBJ databases">
        <title>Reclassification of Bisgaard taxon 37 and 44.</title>
        <authorList>
            <person name="Christensen H."/>
        </authorList>
    </citation>
    <scope>NUCLEOTIDE SEQUENCE [LARGE SCALE GENOMIC DNA]</scope>
    <source>
        <strain evidence="6 7">111</strain>
    </source>
</reference>
<dbReference type="InterPro" id="IPR008991">
    <property type="entry name" value="Translation_prot_SH3-like_sf"/>
</dbReference>
<evidence type="ECO:0000256" key="2">
    <source>
        <dbReference type="ARBA" id="ARBA00023015"/>
    </source>
</evidence>
<comment type="similarity">
    <text evidence="4">Belongs to the NusG family.</text>
</comment>
<dbReference type="GO" id="GO:0006354">
    <property type="term" value="P:DNA-templated transcription elongation"/>
    <property type="evidence" value="ECO:0007669"/>
    <property type="project" value="InterPro"/>
</dbReference>
<proteinExistence type="inferred from homology"/>
<keyword evidence="7" id="KW-1185">Reference proteome</keyword>
<dbReference type="GO" id="GO:0032784">
    <property type="term" value="P:regulation of DNA-templated transcription elongation"/>
    <property type="evidence" value="ECO:0007669"/>
    <property type="project" value="InterPro"/>
</dbReference>
<keyword evidence="3 4" id="KW-0804">Transcription</keyword>
<dbReference type="OrthoDB" id="9809075at2"/>
<dbReference type="EMBL" id="NRJG01000108">
    <property type="protein sequence ID" value="RIY36432.1"/>
    <property type="molecule type" value="Genomic_DNA"/>
</dbReference>
<organism evidence="6 7">
    <name type="scientific">Psittacicella hinzii</name>
    <dbReference type="NCBI Taxonomy" id="2028575"/>
    <lineage>
        <taxon>Bacteria</taxon>
        <taxon>Pseudomonadati</taxon>
        <taxon>Pseudomonadota</taxon>
        <taxon>Gammaproteobacteria</taxon>
        <taxon>Pasteurellales</taxon>
        <taxon>Psittacicellaceae</taxon>
        <taxon>Psittacicella</taxon>
    </lineage>
</organism>
<comment type="function">
    <text evidence="4">Participates in transcription elongation, termination and antitermination.</text>
</comment>
<dbReference type="InterPro" id="IPR036735">
    <property type="entry name" value="NGN_dom_sf"/>
</dbReference>
<dbReference type="RefSeq" id="WP_119531941.1">
    <property type="nucleotide sequence ID" value="NZ_JBHSSP010000044.1"/>
</dbReference>
<gene>
    <name evidence="6" type="ORF">CKF58_05925</name>
</gene>
<protein>
    <recommendedName>
        <fullName evidence="4">Transcription termination/antitermination protein NusG</fullName>
    </recommendedName>
</protein>
<dbReference type="GO" id="GO:0006353">
    <property type="term" value="P:DNA-templated transcription termination"/>
    <property type="evidence" value="ECO:0007669"/>
    <property type="project" value="UniProtKB-KW"/>
</dbReference>
<dbReference type="Gene3D" id="3.30.70.940">
    <property type="entry name" value="NusG, N-terminal domain"/>
    <property type="match status" value="1"/>
</dbReference>
<evidence type="ECO:0000256" key="1">
    <source>
        <dbReference type="ARBA" id="ARBA00022814"/>
    </source>
</evidence>
<sequence length="214" mass="24105">MSDTNLTETLDLDDSVFDAFESPEVEEATQEENPHLANMKWYIVQTVSGYEQKASTLLEAAIKDSDYADYFGDIIIPIEKVITRSGTKVKKSDKKIFPNYIFLRMEMNFTTLNLVRNVTHILGFLGHQKGKQPEPVPNSEIERILKLMKDSEISPKETLKLKTGDKVIINDSSFANIEGEVSTVNEELGKVTVTILFMNAKRNVELNISDVSLA</sequence>
<dbReference type="PRINTS" id="PR00338">
    <property type="entry name" value="NUSGTNSCPFCT"/>
</dbReference>
<keyword evidence="2 4" id="KW-0805">Transcription regulation</keyword>
<dbReference type="Gene3D" id="2.30.30.30">
    <property type="match status" value="1"/>
</dbReference>
<dbReference type="AlphaFoldDB" id="A0A3A1YE33"/>
<dbReference type="InterPro" id="IPR043425">
    <property type="entry name" value="NusG-like"/>
</dbReference>
<name>A0A3A1YE33_9GAMM</name>
<dbReference type="PANTHER" id="PTHR30265:SF4">
    <property type="entry name" value="KOW MOTIF FAMILY PROTEIN, EXPRESSED"/>
    <property type="match status" value="1"/>
</dbReference>
<keyword evidence="4" id="KW-0806">Transcription termination</keyword>
<dbReference type="InterPro" id="IPR014722">
    <property type="entry name" value="Rib_uL2_dom2"/>
</dbReference>
<accession>A0A3A1YE33</accession>
<dbReference type="InterPro" id="IPR047050">
    <property type="entry name" value="NGN"/>
</dbReference>
<dbReference type="SUPFAM" id="SSF50104">
    <property type="entry name" value="Translation proteins SH3-like domain"/>
    <property type="match status" value="1"/>
</dbReference>
<evidence type="ECO:0000313" key="6">
    <source>
        <dbReference type="EMBL" id="RIY36432.1"/>
    </source>
</evidence>
<dbReference type="CDD" id="cd09891">
    <property type="entry name" value="NGN_Bact_1"/>
    <property type="match status" value="1"/>
</dbReference>
<evidence type="ECO:0000256" key="3">
    <source>
        <dbReference type="ARBA" id="ARBA00023163"/>
    </source>
</evidence>
<dbReference type="Proteomes" id="UP000265916">
    <property type="component" value="Unassembled WGS sequence"/>
</dbReference>
<comment type="caution">
    <text evidence="6">The sequence shown here is derived from an EMBL/GenBank/DDBJ whole genome shotgun (WGS) entry which is preliminary data.</text>
</comment>
<keyword evidence="1 4" id="KW-0889">Transcription antitermination</keyword>
<dbReference type="InterPro" id="IPR006645">
    <property type="entry name" value="NGN-like_dom"/>
</dbReference>
<dbReference type="SUPFAM" id="SSF82679">
    <property type="entry name" value="N-utilization substance G protein NusG, N-terminal domain"/>
    <property type="match status" value="1"/>
</dbReference>
<dbReference type="SMART" id="SM00738">
    <property type="entry name" value="NGN"/>
    <property type="match status" value="1"/>
</dbReference>
<dbReference type="InterPro" id="IPR001062">
    <property type="entry name" value="Transcrpt_antiterm_NusG"/>
</dbReference>
<evidence type="ECO:0000313" key="7">
    <source>
        <dbReference type="Proteomes" id="UP000265916"/>
    </source>
</evidence>